<dbReference type="AlphaFoldDB" id="A0A0D6PFY8"/>
<dbReference type="Proteomes" id="UP000032668">
    <property type="component" value="Unassembled WGS sequence"/>
</dbReference>
<comment type="similarity">
    <text evidence="1">Belongs to the universal stress protein A family.</text>
</comment>
<dbReference type="PANTHER" id="PTHR46268">
    <property type="entry name" value="STRESS RESPONSE PROTEIN NHAX"/>
    <property type="match status" value="1"/>
</dbReference>
<evidence type="ECO:0000259" key="2">
    <source>
        <dbReference type="Pfam" id="PF00582"/>
    </source>
</evidence>
<dbReference type="InterPro" id="IPR006016">
    <property type="entry name" value="UspA"/>
</dbReference>
<gene>
    <name evidence="3" type="ORF">Aam_041_053</name>
</gene>
<dbReference type="PANTHER" id="PTHR46268:SF15">
    <property type="entry name" value="UNIVERSAL STRESS PROTEIN HP_0031"/>
    <property type="match status" value="1"/>
</dbReference>
<feature type="domain" description="UspA" evidence="2">
    <location>
        <begin position="230"/>
        <end position="287"/>
    </location>
</feature>
<evidence type="ECO:0000256" key="1">
    <source>
        <dbReference type="ARBA" id="ARBA00008791"/>
    </source>
</evidence>
<dbReference type="STRING" id="1120923.SAMN02746095_01633"/>
<comment type="caution">
    <text evidence="3">The sequence shown here is derived from an EMBL/GenBank/DDBJ whole genome shotgun (WGS) entry which is preliminary data.</text>
</comment>
<reference evidence="3 4" key="1">
    <citation type="submission" date="2012-11" db="EMBL/GenBank/DDBJ databases">
        <title>Whole genome sequence of Acidocella aminolytica 101 = DSM 11237.</title>
        <authorList>
            <person name="Azuma Y."/>
            <person name="Higashiura N."/>
            <person name="Hirakawa H."/>
            <person name="Matsushita K."/>
        </authorList>
    </citation>
    <scope>NUCLEOTIDE SEQUENCE [LARGE SCALE GENOMIC DNA]</scope>
    <source>
        <strain evidence="4">101 / DSM 11237</strain>
    </source>
</reference>
<evidence type="ECO:0000313" key="4">
    <source>
        <dbReference type="Proteomes" id="UP000032668"/>
    </source>
</evidence>
<keyword evidence="4" id="KW-1185">Reference proteome</keyword>
<dbReference type="Pfam" id="PF00582">
    <property type="entry name" value="Usp"/>
    <property type="match status" value="1"/>
</dbReference>
<accession>A0A0D6PFY8</accession>
<proteinExistence type="inferred from homology"/>
<protein>
    <submittedName>
        <fullName evidence="3">Universal stress protein UspA</fullName>
    </submittedName>
</protein>
<dbReference type="OrthoDB" id="9804721at2"/>
<dbReference type="Gene3D" id="3.40.50.12370">
    <property type="match status" value="1"/>
</dbReference>
<sequence length="289" mass="30494">MSVRKFLLPVSSTASAEAALQAGLLLARMWNAHLEVLYVQSDTREIAPFAGEGLSSALIEDMMTATEREGGARAQSLQELFRAATDHAAVPVGAAHRGADEPSASFTTLTGREEMLVAHKARLADLTIVPHPLAGEDVAAAEALHAVLFDSGRPVLLAPVAPPLHIGKRIAIAWNGTANAASALASAMAFIRQGDSVCVLSSEEYCRPGPSPEDVREYISHHGVEADIARFRSVDRNIGAGLLAAAGAFGADLMVMGAYSTASRLRQLILGGITRHVLENAEICVLMNR</sequence>
<name>A0A0D6PFY8_9PROT</name>
<dbReference type="EMBL" id="BANC01000041">
    <property type="protein sequence ID" value="GAN80286.1"/>
    <property type="molecule type" value="Genomic_DNA"/>
</dbReference>
<dbReference type="RefSeq" id="WP_048878704.1">
    <property type="nucleotide sequence ID" value="NZ_BANC01000041.1"/>
</dbReference>
<organism evidence="3 4">
    <name type="scientific">Acidocella aminolytica 101 = DSM 11237</name>
    <dbReference type="NCBI Taxonomy" id="1120923"/>
    <lineage>
        <taxon>Bacteria</taxon>
        <taxon>Pseudomonadati</taxon>
        <taxon>Pseudomonadota</taxon>
        <taxon>Alphaproteobacteria</taxon>
        <taxon>Acetobacterales</taxon>
        <taxon>Acidocellaceae</taxon>
        <taxon>Acidocella</taxon>
    </lineage>
</organism>
<dbReference type="SUPFAM" id="SSF52402">
    <property type="entry name" value="Adenine nucleotide alpha hydrolases-like"/>
    <property type="match status" value="2"/>
</dbReference>
<evidence type="ECO:0000313" key="3">
    <source>
        <dbReference type="EMBL" id="GAN80286.1"/>
    </source>
</evidence>